<feature type="coiled-coil region" evidence="1">
    <location>
        <begin position="66"/>
        <end position="134"/>
    </location>
</feature>
<organism evidence="3">
    <name type="scientific">Serratia fonticola</name>
    <dbReference type="NCBI Taxonomy" id="47917"/>
    <lineage>
        <taxon>Bacteria</taxon>
        <taxon>Pseudomonadati</taxon>
        <taxon>Pseudomonadota</taxon>
        <taxon>Gammaproteobacteria</taxon>
        <taxon>Enterobacterales</taxon>
        <taxon>Yersiniaceae</taxon>
        <taxon>Serratia</taxon>
    </lineage>
</organism>
<protein>
    <submittedName>
        <fullName evidence="3">FlxA-like protein</fullName>
    </submittedName>
</protein>
<feature type="region of interest" description="Disordered" evidence="2">
    <location>
        <begin position="40"/>
        <end position="61"/>
    </location>
</feature>
<evidence type="ECO:0000313" key="3">
    <source>
        <dbReference type="EMBL" id="TVZ70912.1"/>
    </source>
</evidence>
<dbReference type="EMBL" id="VISQ01000001">
    <property type="protein sequence ID" value="TVZ70912.1"/>
    <property type="molecule type" value="Genomic_DNA"/>
</dbReference>
<evidence type="ECO:0000256" key="1">
    <source>
        <dbReference type="SAM" id="Coils"/>
    </source>
</evidence>
<keyword evidence="1" id="KW-0175">Coiled coil</keyword>
<dbReference type="AlphaFoldDB" id="A0A542D009"/>
<reference evidence="3" key="2">
    <citation type="submission" date="2019-08" db="EMBL/GenBank/DDBJ databases">
        <title>Investigation of anaerobic lignin degradation for improved lignocellulosic biofuels.</title>
        <authorList>
            <person name="Deangelis K.PhD."/>
        </authorList>
    </citation>
    <scope>NUCLEOTIDE SEQUENCE [LARGE SCALE GENOMIC DNA]</scope>
    <source>
        <strain evidence="3">128R</strain>
    </source>
</reference>
<dbReference type="InterPro" id="IPR025577">
    <property type="entry name" value="FlxA"/>
</dbReference>
<gene>
    <name evidence="3" type="ORF">FHU10_3510</name>
</gene>
<accession>A0A542D009</accession>
<comment type="caution">
    <text evidence="3">The sequence shown here is derived from an EMBL/GenBank/DDBJ whole genome shotgun (WGS) entry which is preliminary data.</text>
</comment>
<evidence type="ECO:0000256" key="2">
    <source>
        <dbReference type="SAM" id="MobiDB-lite"/>
    </source>
</evidence>
<reference evidence="3" key="1">
    <citation type="submission" date="2019-06" db="EMBL/GenBank/DDBJ databases">
        <authorList>
            <person name="Deangelis K."/>
            <person name="Huntemann M."/>
            <person name="Clum A."/>
            <person name="Pillay M."/>
            <person name="Palaniappan K."/>
            <person name="Varghese N."/>
            <person name="Mikhailova N."/>
            <person name="Stamatis D."/>
            <person name="Reddy T."/>
            <person name="Daum C."/>
            <person name="Shapiro N."/>
            <person name="Ivanova N."/>
            <person name="Kyrpides N."/>
            <person name="Woyke T."/>
        </authorList>
    </citation>
    <scope>NUCLEOTIDE SEQUENCE [LARGE SCALE GENOMIC DNA]</scope>
    <source>
        <strain evidence="3">128R</strain>
    </source>
</reference>
<dbReference type="Pfam" id="PF14282">
    <property type="entry name" value="FlxA"/>
    <property type="match status" value="1"/>
</dbReference>
<name>A0A542D009_SERFO</name>
<dbReference type="OrthoDB" id="6496772at2"/>
<sequence>MSANITMVVPIKNTIAGVREVFTATGKGGAALMAAPVNNNPDGAKAKKTDNDMPVTPKDRSAASRISALYKQIENLQQKLIELKDSDADPKEIEKQKQLIINQIRMLQAEIERIQKEEMEKQQQEQMAKAVQGLAPSGDGINRPTAANAVDVYI</sequence>
<feature type="compositionally biased region" description="Basic and acidic residues" evidence="2">
    <location>
        <begin position="44"/>
        <end position="61"/>
    </location>
</feature>
<proteinExistence type="predicted"/>